<organism evidence="1 2">
    <name type="scientific">Paramuricea clavata</name>
    <name type="common">Red gorgonian</name>
    <name type="synonym">Violescent sea-whip</name>
    <dbReference type="NCBI Taxonomy" id="317549"/>
    <lineage>
        <taxon>Eukaryota</taxon>
        <taxon>Metazoa</taxon>
        <taxon>Cnidaria</taxon>
        <taxon>Anthozoa</taxon>
        <taxon>Octocorallia</taxon>
        <taxon>Malacalcyonacea</taxon>
        <taxon>Plexauridae</taxon>
        <taxon>Paramuricea</taxon>
    </lineage>
</organism>
<dbReference type="OrthoDB" id="5982559at2759"/>
<protein>
    <submittedName>
        <fullName evidence="1">Uncharacterized protein</fullName>
    </submittedName>
</protein>
<dbReference type="Pfam" id="PF00078">
    <property type="entry name" value="RVT_1"/>
    <property type="match status" value="1"/>
</dbReference>
<keyword evidence="2" id="KW-1185">Reference proteome</keyword>
<gene>
    <name evidence="1" type="ORF">PACLA_8A041935</name>
</gene>
<dbReference type="AlphaFoldDB" id="A0A6S7GL61"/>
<dbReference type="InterPro" id="IPR000477">
    <property type="entry name" value="RT_dom"/>
</dbReference>
<evidence type="ECO:0000313" key="2">
    <source>
        <dbReference type="Proteomes" id="UP001152795"/>
    </source>
</evidence>
<dbReference type="PROSITE" id="PS50878">
    <property type="entry name" value="RT_POL"/>
    <property type="match status" value="1"/>
</dbReference>
<accession>A0A6S7GL61</accession>
<dbReference type="Proteomes" id="UP001152795">
    <property type="component" value="Unassembled WGS sequence"/>
</dbReference>
<proteinExistence type="predicted"/>
<dbReference type="SUPFAM" id="SSF56672">
    <property type="entry name" value="DNA/RNA polymerases"/>
    <property type="match status" value="1"/>
</dbReference>
<dbReference type="CDD" id="cd01650">
    <property type="entry name" value="RT_nLTR_like"/>
    <property type="match status" value="1"/>
</dbReference>
<reference evidence="1" key="1">
    <citation type="submission" date="2020-04" db="EMBL/GenBank/DDBJ databases">
        <authorList>
            <person name="Alioto T."/>
            <person name="Alioto T."/>
            <person name="Gomez Garrido J."/>
        </authorList>
    </citation>
    <scope>NUCLEOTIDE SEQUENCE</scope>
    <source>
        <strain evidence="1">A484AB</strain>
    </source>
</reference>
<dbReference type="EMBL" id="CACRXK020002419">
    <property type="protein sequence ID" value="CAB3994214.1"/>
    <property type="molecule type" value="Genomic_DNA"/>
</dbReference>
<evidence type="ECO:0000313" key="1">
    <source>
        <dbReference type="EMBL" id="CAB3994214.1"/>
    </source>
</evidence>
<dbReference type="PANTHER" id="PTHR33332">
    <property type="entry name" value="REVERSE TRANSCRIPTASE DOMAIN-CONTAINING PROTEIN"/>
    <property type="match status" value="1"/>
</dbReference>
<dbReference type="InterPro" id="IPR043502">
    <property type="entry name" value="DNA/RNA_pol_sf"/>
</dbReference>
<name>A0A6S7GL61_PARCT</name>
<sequence length="552" mass="62936">MAERRFSRLSTILVVFLSLFLLVESFKPCRRLVKGASCLMCALKLDIKQFPTRNTPGLPRHSPSTTKASLPPSCKLKVSLHLLKLSMVASSLVLLSGDVSLNPGPYADDLPKARGFKVAHLNVRSLVNKLDNISHLVRSKSFDIFSVSETWLNPTILDTEIDIPGYTPNLSTEVALIHFTDSILDNMDKGAVTGAVFLHLSKAFDTVNHSILFSKLSKAGFTDATITWFKSYLYQRIQVTRVDNATSSAKYVSVGVPQGSVLGPLLFILYVNDLPACIKKCKVTMYADDTVLYFSSSTLSELEENLNADLEILRRYLNDNLLTLNAEKSKFVIFGSTRKLNSFREFSLEINAHNLERRDTFKYLGIKLNQNMSWSDQIDALSKKVSQRLGVLRRVKYLLPLHGRLAIYNSLILPLFDYADIVWGDKNNKVLMHNLQVLQNNAARTILDYPKYFSGTEALAQLNWMPLSERRRQHRCIGIYKCINKYIKYQFNLVQNVEIHSPNTRRRQDLHLPRSRTNWGKQRYIYQAVVDWNNLNLDQRQSNNLTSFKNSI</sequence>
<comment type="caution">
    <text evidence="1">The sequence shown here is derived from an EMBL/GenBank/DDBJ whole genome shotgun (WGS) entry which is preliminary data.</text>
</comment>